<feature type="region of interest" description="Disordered" evidence="1">
    <location>
        <begin position="1"/>
        <end position="51"/>
    </location>
</feature>
<evidence type="ECO:0000256" key="1">
    <source>
        <dbReference type="SAM" id="MobiDB-lite"/>
    </source>
</evidence>
<keyword evidence="2" id="KW-1185">Reference proteome</keyword>
<feature type="compositionally biased region" description="Basic and acidic residues" evidence="1">
    <location>
        <begin position="28"/>
        <end position="51"/>
    </location>
</feature>
<dbReference type="InterPro" id="IPR036638">
    <property type="entry name" value="HLH_DNA-bd_sf"/>
</dbReference>
<organism evidence="2 3">
    <name type="scientific">Mesorhabditis belari</name>
    <dbReference type="NCBI Taxonomy" id="2138241"/>
    <lineage>
        <taxon>Eukaryota</taxon>
        <taxon>Metazoa</taxon>
        <taxon>Ecdysozoa</taxon>
        <taxon>Nematoda</taxon>
        <taxon>Chromadorea</taxon>
        <taxon>Rhabditida</taxon>
        <taxon>Rhabditina</taxon>
        <taxon>Rhabditomorpha</taxon>
        <taxon>Rhabditoidea</taxon>
        <taxon>Rhabditidae</taxon>
        <taxon>Mesorhabditinae</taxon>
        <taxon>Mesorhabditis</taxon>
    </lineage>
</organism>
<dbReference type="SUPFAM" id="SSF47459">
    <property type="entry name" value="HLH, helix-loop-helix DNA-binding domain"/>
    <property type="match status" value="1"/>
</dbReference>
<protein>
    <submittedName>
        <fullName evidence="3">BHLH domain-containing protein</fullName>
    </submittedName>
</protein>
<sequence>MKTLSYRATEDFTRTGSLSPKSGRVRKSSQERKERKSIEEKLRRLVGHSENDQNDQLELILSAIERIRNLQQQLQDDKENGVPAQLTEMFENVSTNEKK</sequence>
<reference evidence="3" key="1">
    <citation type="submission" date="2024-02" db="UniProtKB">
        <authorList>
            <consortium name="WormBaseParasite"/>
        </authorList>
    </citation>
    <scope>IDENTIFICATION</scope>
</reference>
<accession>A0AAF3J9D6</accession>
<dbReference type="GO" id="GO:0046983">
    <property type="term" value="F:protein dimerization activity"/>
    <property type="evidence" value="ECO:0007669"/>
    <property type="project" value="InterPro"/>
</dbReference>
<evidence type="ECO:0000313" key="3">
    <source>
        <dbReference type="WBParaSite" id="MBELARI_LOCUS4611"/>
    </source>
</evidence>
<evidence type="ECO:0000313" key="2">
    <source>
        <dbReference type="Proteomes" id="UP000887575"/>
    </source>
</evidence>
<dbReference type="WBParaSite" id="MBELARI_LOCUS4611">
    <property type="protein sequence ID" value="MBELARI_LOCUS4611"/>
    <property type="gene ID" value="MBELARI_LOCUS4611"/>
</dbReference>
<name>A0AAF3J9D6_9BILA</name>
<dbReference type="Proteomes" id="UP000887575">
    <property type="component" value="Unassembled WGS sequence"/>
</dbReference>
<dbReference type="AlphaFoldDB" id="A0AAF3J9D6"/>
<proteinExistence type="predicted"/>